<evidence type="ECO:0008006" key="5">
    <source>
        <dbReference type="Google" id="ProtNLM"/>
    </source>
</evidence>
<name>A0A1W6ZLD5_9BORD</name>
<dbReference type="Proteomes" id="UP000194161">
    <property type="component" value="Chromosome"/>
</dbReference>
<evidence type="ECO:0000313" key="4">
    <source>
        <dbReference type="Proteomes" id="UP000194161"/>
    </source>
</evidence>
<proteinExistence type="predicted"/>
<feature type="transmembrane region" description="Helical" evidence="1">
    <location>
        <begin position="31"/>
        <end position="51"/>
    </location>
</feature>
<evidence type="ECO:0000256" key="1">
    <source>
        <dbReference type="SAM" id="Phobius"/>
    </source>
</evidence>
<evidence type="ECO:0000256" key="2">
    <source>
        <dbReference type="SAM" id="SignalP"/>
    </source>
</evidence>
<feature type="signal peptide" evidence="2">
    <location>
        <begin position="1"/>
        <end position="19"/>
    </location>
</feature>
<reference evidence="3 4" key="1">
    <citation type="submission" date="2017-05" db="EMBL/GenBank/DDBJ databases">
        <title>Complete and WGS of Bordetella genogroups.</title>
        <authorList>
            <person name="Spilker T."/>
            <person name="LiPuma J."/>
        </authorList>
    </citation>
    <scope>NUCLEOTIDE SEQUENCE [LARGE SCALE GENOMIC DNA]</scope>
    <source>
        <strain evidence="3 4">AU7206</strain>
    </source>
</reference>
<dbReference type="AlphaFoldDB" id="A0A1W6ZLD5"/>
<gene>
    <name evidence="3" type="ORF">CAL15_22380</name>
</gene>
<keyword evidence="1" id="KW-0472">Membrane</keyword>
<keyword evidence="1" id="KW-0812">Transmembrane</keyword>
<feature type="chain" id="PRO_5012574506" description="Lipoprotein" evidence="2">
    <location>
        <begin position="20"/>
        <end position="164"/>
    </location>
</feature>
<keyword evidence="4" id="KW-1185">Reference proteome</keyword>
<sequence>MAGAALAITLASFSSTASAWGYYRGHGYRGYSGWVVGGAVGVATGGTYLAFSTRPAYPYYYYPAPVYVSPPPVYVAPPVVYAAPPVQYVAPPPRQVASVDVIAYPAQNQSPSQQARDRGECERWAANQSGFDPAQASRWTTGAQTDSYTRAIGACLKGRGYSIN</sequence>
<accession>A0A1W6ZLD5</accession>
<organism evidence="3 4">
    <name type="scientific">Bordetella genomosp. 13</name>
    <dbReference type="NCBI Taxonomy" id="463040"/>
    <lineage>
        <taxon>Bacteria</taxon>
        <taxon>Pseudomonadati</taxon>
        <taxon>Pseudomonadota</taxon>
        <taxon>Betaproteobacteria</taxon>
        <taxon>Burkholderiales</taxon>
        <taxon>Alcaligenaceae</taxon>
        <taxon>Bordetella</taxon>
    </lineage>
</organism>
<keyword evidence="2" id="KW-0732">Signal</keyword>
<dbReference type="EMBL" id="CP021111">
    <property type="protein sequence ID" value="ARP97604.1"/>
    <property type="molecule type" value="Genomic_DNA"/>
</dbReference>
<evidence type="ECO:0000313" key="3">
    <source>
        <dbReference type="EMBL" id="ARP97604.1"/>
    </source>
</evidence>
<dbReference type="KEGG" id="bgm:CAL15_22380"/>
<protein>
    <recommendedName>
        <fullName evidence="5">Lipoprotein</fullName>
    </recommendedName>
</protein>
<keyword evidence="1" id="KW-1133">Transmembrane helix</keyword>